<dbReference type="CDD" id="cd00371">
    <property type="entry name" value="HMA"/>
    <property type="match status" value="1"/>
</dbReference>
<dbReference type="InterPro" id="IPR036163">
    <property type="entry name" value="HMA_dom_sf"/>
</dbReference>
<comment type="caution">
    <text evidence="1">The sequence shown here is derived from an EMBL/GenBank/DDBJ whole genome shotgun (WGS) entry which is preliminary data.</text>
</comment>
<dbReference type="EMBL" id="MNZT01000077">
    <property type="protein sequence ID" value="OIP96883.1"/>
    <property type="molecule type" value="Genomic_DNA"/>
</dbReference>
<dbReference type="GO" id="GO:0046872">
    <property type="term" value="F:metal ion binding"/>
    <property type="evidence" value="ECO:0007669"/>
    <property type="project" value="InterPro"/>
</dbReference>
<reference evidence="1" key="1">
    <citation type="journal article" date="2016" name="Environ. Microbiol.">
        <title>Genomic resolution of a cold subsurface aquifer community provides metabolic insights for novel microbes adapted to high CO concentrations.</title>
        <authorList>
            <person name="Probst A.J."/>
            <person name="Castelle C.J."/>
            <person name="Singh A."/>
            <person name="Brown C.T."/>
            <person name="Anantharaman K."/>
            <person name="Sharon I."/>
            <person name="Hug L.A."/>
            <person name="Burstein D."/>
            <person name="Emerson J.B."/>
            <person name="Thomas B.C."/>
            <person name="Banfield J.F."/>
        </authorList>
    </citation>
    <scope>NUCLEOTIDE SEQUENCE [LARGE SCALE GENOMIC DNA]</scope>
    <source>
        <strain evidence="1">CG2_30_54_11</strain>
    </source>
</reference>
<organism evidence="1 2">
    <name type="scientific">Candidatus Wirthbacteria bacterium CG2_30_54_11</name>
    <dbReference type="NCBI Taxonomy" id="1817892"/>
    <lineage>
        <taxon>Bacteria</taxon>
        <taxon>Candidatus Wirthbacteria</taxon>
    </lineage>
</organism>
<gene>
    <name evidence="1" type="ORF">AUK40_04460</name>
</gene>
<dbReference type="Gene3D" id="3.30.70.100">
    <property type="match status" value="1"/>
</dbReference>
<dbReference type="Proteomes" id="UP000183245">
    <property type="component" value="Unassembled WGS sequence"/>
</dbReference>
<name>A0A1J5IJK8_9BACT</name>
<dbReference type="STRING" id="1817892.AUK40_04460"/>
<protein>
    <submittedName>
        <fullName evidence="1">Uncharacterized protein</fullName>
    </submittedName>
</protein>
<proteinExistence type="predicted"/>
<sequence length="76" mass="8091">MGNTIIKVANMHCGSCARMIRMEIEDDTTPGLAAKVIRVETTDPATQTGEVELAGATEADVTRVKELIVKAGYQAV</sequence>
<dbReference type="SUPFAM" id="SSF55008">
    <property type="entry name" value="HMA, heavy metal-associated domain"/>
    <property type="match status" value="1"/>
</dbReference>
<evidence type="ECO:0000313" key="1">
    <source>
        <dbReference type="EMBL" id="OIP96883.1"/>
    </source>
</evidence>
<dbReference type="AlphaFoldDB" id="A0A1J5IJK8"/>
<accession>A0A1J5IJK8</accession>
<dbReference type="InterPro" id="IPR006121">
    <property type="entry name" value="HMA_dom"/>
</dbReference>
<evidence type="ECO:0000313" key="2">
    <source>
        <dbReference type="Proteomes" id="UP000183245"/>
    </source>
</evidence>